<dbReference type="Proteomes" id="UP000286045">
    <property type="component" value="Unassembled WGS sequence"/>
</dbReference>
<evidence type="ECO:0000313" key="2">
    <source>
        <dbReference type="Proteomes" id="UP000286045"/>
    </source>
</evidence>
<accession>A0A439CMN7</accession>
<name>A0A439CMN7_9PEZI</name>
<sequence length="166" mass="18493">MTEKVIADGRNIDTVAAHTASMHPQRQPSEQHLYTSVKKDLTVIAETREKNGYKLPTDPFRVPTREEIEALRIHGSAEWGFGTIPGIIEVLLTRTGLVWLALPDAKAKMSKYWLSYYSKIAMPNPSPLRGKDSFIHLYAAVVAISTRSGNPVVNPLLSIYGYQVSK</sequence>
<proteinExistence type="predicted"/>
<evidence type="ECO:0000313" key="1">
    <source>
        <dbReference type="EMBL" id="RWA03427.1"/>
    </source>
</evidence>
<keyword evidence="2" id="KW-1185">Reference proteome</keyword>
<protein>
    <submittedName>
        <fullName evidence="1">Uncharacterized protein</fullName>
    </submittedName>
</protein>
<organism evidence="1 2">
    <name type="scientific">Xylaria grammica</name>
    <dbReference type="NCBI Taxonomy" id="363999"/>
    <lineage>
        <taxon>Eukaryota</taxon>
        <taxon>Fungi</taxon>
        <taxon>Dikarya</taxon>
        <taxon>Ascomycota</taxon>
        <taxon>Pezizomycotina</taxon>
        <taxon>Sordariomycetes</taxon>
        <taxon>Xylariomycetidae</taxon>
        <taxon>Xylariales</taxon>
        <taxon>Xylariaceae</taxon>
        <taxon>Xylaria</taxon>
    </lineage>
</organism>
<dbReference type="AlphaFoldDB" id="A0A439CMN7"/>
<comment type="caution">
    <text evidence="1">The sequence shown here is derived from an EMBL/GenBank/DDBJ whole genome shotgun (WGS) entry which is preliminary data.</text>
</comment>
<gene>
    <name evidence="1" type="ORF">EKO27_g11678</name>
</gene>
<dbReference type="EMBL" id="RYZI01000800">
    <property type="protein sequence ID" value="RWA03427.1"/>
    <property type="molecule type" value="Genomic_DNA"/>
</dbReference>
<reference evidence="1 2" key="1">
    <citation type="submission" date="2018-12" db="EMBL/GenBank/DDBJ databases">
        <title>Draft genome sequence of Xylaria grammica IHI A82.</title>
        <authorList>
            <person name="Buettner E."/>
            <person name="Kellner H."/>
        </authorList>
    </citation>
    <scope>NUCLEOTIDE SEQUENCE [LARGE SCALE GENOMIC DNA]</scope>
    <source>
        <strain evidence="1 2">IHI A82</strain>
    </source>
</reference>